<evidence type="ECO:0000313" key="1">
    <source>
        <dbReference type="Proteomes" id="UP000813463"/>
    </source>
</evidence>
<name>A0ABM3QXQ6_SPIOL</name>
<proteinExistence type="predicted"/>
<accession>A0ABM3QXQ6</accession>
<dbReference type="GeneID" id="130463123"/>
<reference evidence="2" key="2">
    <citation type="submission" date="2025-08" db="UniProtKB">
        <authorList>
            <consortium name="RefSeq"/>
        </authorList>
    </citation>
    <scope>IDENTIFICATION</scope>
    <source>
        <tissue evidence="2">Leaf</tissue>
    </source>
</reference>
<gene>
    <name evidence="2" type="primary">LOC130463123</name>
</gene>
<evidence type="ECO:0000313" key="2">
    <source>
        <dbReference type="RefSeq" id="XP_056688144.1"/>
    </source>
</evidence>
<dbReference type="SUPFAM" id="SSF56219">
    <property type="entry name" value="DNase I-like"/>
    <property type="match status" value="1"/>
</dbReference>
<protein>
    <submittedName>
        <fullName evidence="2">Uncharacterized protein</fullName>
    </submittedName>
</protein>
<dbReference type="PANTHER" id="PTHR33710">
    <property type="entry name" value="BNAC02G09200D PROTEIN"/>
    <property type="match status" value="1"/>
</dbReference>
<dbReference type="RefSeq" id="XP_056688144.1">
    <property type="nucleotide sequence ID" value="XM_056832166.1"/>
</dbReference>
<dbReference type="InterPro" id="IPR036691">
    <property type="entry name" value="Endo/exonu/phosph_ase_sf"/>
</dbReference>
<keyword evidence="1" id="KW-1185">Reference proteome</keyword>
<dbReference type="PANTHER" id="PTHR33710:SF64">
    <property type="entry name" value="ENDONUCLEASE_EXONUCLEASE_PHOSPHATASE DOMAIN-CONTAINING PROTEIN"/>
    <property type="match status" value="1"/>
</dbReference>
<sequence>MDERVGIGGNEKVRRCRLFVEWIERNGLIDLGCSGTTYTWSRGTAENFKSARLDRGLVDEDWRLQFEEGAVRILPKEAWIHHDQFSEFVHNSWRNEEPLILFMKIFSKNMEAWNRNIFHNIFRKKSELWARLEGIQKDSRENLFQEENTSTEGNVYLLED</sequence>
<dbReference type="Proteomes" id="UP000813463">
    <property type="component" value="Chromosome 6"/>
</dbReference>
<organism evidence="1 2">
    <name type="scientific">Spinacia oleracea</name>
    <name type="common">Spinach</name>
    <dbReference type="NCBI Taxonomy" id="3562"/>
    <lineage>
        <taxon>Eukaryota</taxon>
        <taxon>Viridiplantae</taxon>
        <taxon>Streptophyta</taxon>
        <taxon>Embryophyta</taxon>
        <taxon>Tracheophyta</taxon>
        <taxon>Spermatophyta</taxon>
        <taxon>Magnoliopsida</taxon>
        <taxon>eudicotyledons</taxon>
        <taxon>Gunneridae</taxon>
        <taxon>Pentapetalae</taxon>
        <taxon>Caryophyllales</taxon>
        <taxon>Chenopodiaceae</taxon>
        <taxon>Chenopodioideae</taxon>
        <taxon>Anserineae</taxon>
        <taxon>Spinacia</taxon>
    </lineage>
</organism>
<reference evidence="1" key="1">
    <citation type="journal article" date="2021" name="Nat. Commun.">
        <title>Genomic analyses provide insights into spinach domestication and the genetic basis of agronomic traits.</title>
        <authorList>
            <person name="Cai X."/>
            <person name="Sun X."/>
            <person name="Xu C."/>
            <person name="Sun H."/>
            <person name="Wang X."/>
            <person name="Ge C."/>
            <person name="Zhang Z."/>
            <person name="Wang Q."/>
            <person name="Fei Z."/>
            <person name="Jiao C."/>
            <person name="Wang Q."/>
        </authorList>
    </citation>
    <scope>NUCLEOTIDE SEQUENCE [LARGE SCALE GENOMIC DNA]</scope>
    <source>
        <strain evidence="1">cv. Varoflay</strain>
    </source>
</reference>